<dbReference type="PANTHER" id="PTHR43513">
    <property type="entry name" value="DIHYDROOROTATE DEHYDROGENASE B (NAD(+)), ELECTRON TRANSFER SUBUNIT"/>
    <property type="match status" value="1"/>
</dbReference>
<gene>
    <name evidence="2" type="ORF">S12H4_39007</name>
</gene>
<feature type="domain" description="Dihydroorotate dehydrogenase electron transfer subunit iron-sulphur cluster binding" evidence="1">
    <location>
        <begin position="53"/>
        <end position="90"/>
    </location>
</feature>
<name>X1UAB4_9ZZZZ</name>
<dbReference type="Pfam" id="PF10418">
    <property type="entry name" value="DHODB_Fe-S_bind"/>
    <property type="match status" value="1"/>
</dbReference>
<sequence>TYGRKGVVTEPLKELLESGEKVDQVIAIGPSIMMKFCAQTTQPFGVKTIVSLNPIMVDGTGMCGCCRVSVGGVTKFSCVDGPEFDGHQVDWDLLSARLRIYLDEEKRSFEQWQARMGKRS</sequence>
<dbReference type="EMBL" id="BARW01023539">
    <property type="protein sequence ID" value="GAI96810.1"/>
    <property type="molecule type" value="Genomic_DNA"/>
</dbReference>
<comment type="caution">
    <text evidence="2">The sequence shown here is derived from an EMBL/GenBank/DDBJ whole genome shotgun (WGS) entry which is preliminary data.</text>
</comment>
<feature type="non-terminal residue" evidence="2">
    <location>
        <position position="1"/>
    </location>
</feature>
<dbReference type="InterPro" id="IPR050353">
    <property type="entry name" value="PyrK_electron_transfer"/>
</dbReference>
<dbReference type="InterPro" id="IPR019480">
    <property type="entry name" value="Dihydroorotate_DH_Fe-S-bd"/>
</dbReference>
<accession>X1UAB4</accession>
<proteinExistence type="predicted"/>
<dbReference type="SUPFAM" id="SSF52343">
    <property type="entry name" value="Ferredoxin reductase-like, C-terminal NADP-linked domain"/>
    <property type="match status" value="1"/>
</dbReference>
<dbReference type="PANTHER" id="PTHR43513:SF3">
    <property type="entry name" value="DIHYDROOROTATE DEHYDROGENASE B (NAD(+)), ELECTRON TRANSFER SUBUNIT-RELATED"/>
    <property type="match status" value="1"/>
</dbReference>
<dbReference type="InterPro" id="IPR039261">
    <property type="entry name" value="FNR_nucleotide-bd"/>
</dbReference>
<dbReference type="Gene3D" id="3.40.50.80">
    <property type="entry name" value="Nucleotide-binding domain of ferredoxin-NADP reductase (FNR) module"/>
    <property type="match status" value="1"/>
</dbReference>
<evidence type="ECO:0000259" key="1">
    <source>
        <dbReference type="Pfam" id="PF10418"/>
    </source>
</evidence>
<protein>
    <recommendedName>
        <fullName evidence="1">Dihydroorotate dehydrogenase electron transfer subunit iron-sulphur cluster binding domain-containing protein</fullName>
    </recommendedName>
</protein>
<evidence type="ECO:0000313" key="2">
    <source>
        <dbReference type="EMBL" id="GAI96810.1"/>
    </source>
</evidence>
<dbReference type="AlphaFoldDB" id="X1UAB4"/>
<reference evidence="2" key="1">
    <citation type="journal article" date="2014" name="Front. Microbiol.">
        <title>High frequency of phylogenetically diverse reductive dehalogenase-homologous genes in deep subseafloor sedimentary metagenomes.</title>
        <authorList>
            <person name="Kawai M."/>
            <person name="Futagami T."/>
            <person name="Toyoda A."/>
            <person name="Takaki Y."/>
            <person name="Nishi S."/>
            <person name="Hori S."/>
            <person name="Arai W."/>
            <person name="Tsubouchi T."/>
            <person name="Morono Y."/>
            <person name="Uchiyama I."/>
            <person name="Ito T."/>
            <person name="Fujiyama A."/>
            <person name="Inagaki F."/>
            <person name="Takami H."/>
        </authorList>
    </citation>
    <scope>NUCLEOTIDE SEQUENCE</scope>
    <source>
        <strain evidence="2">Expedition CK06-06</strain>
    </source>
</reference>
<organism evidence="2">
    <name type="scientific">marine sediment metagenome</name>
    <dbReference type="NCBI Taxonomy" id="412755"/>
    <lineage>
        <taxon>unclassified sequences</taxon>
        <taxon>metagenomes</taxon>
        <taxon>ecological metagenomes</taxon>
    </lineage>
</organism>